<keyword evidence="9" id="KW-1185">Reference proteome</keyword>
<keyword evidence="2" id="KW-0479">Metal-binding</keyword>
<dbReference type="Gene3D" id="2.102.10.10">
    <property type="entry name" value="Rieske [2Fe-2S] iron-sulphur domain"/>
    <property type="match status" value="1"/>
</dbReference>
<accession>A0ABR8V134</accession>
<evidence type="ECO:0000259" key="7">
    <source>
        <dbReference type="PROSITE" id="PS51296"/>
    </source>
</evidence>
<reference evidence="8 9" key="1">
    <citation type="submission" date="2020-08" db="EMBL/GenBank/DDBJ databases">
        <title>A Genomic Blueprint of the Chicken Gut Microbiome.</title>
        <authorList>
            <person name="Gilroy R."/>
            <person name="Ravi A."/>
            <person name="Getino M."/>
            <person name="Pursley I."/>
            <person name="Horton D.L."/>
            <person name="Alikhan N.-F."/>
            <person name="Baker D."/>
            <person name="Gharbi K."/>
            <person name="Hall N."/>
            <person name="Watson M."/>
            <person name="Adriaenssens E.M."/>
            <person name="Foster-Nyarko E."/>
            <person name="Jarju S."/>
            <person name="Secka A."/>
            <person name="Antonio M."/>
            <person name="Oren A."/>
            <person name="Chaudhuri R."/>
            <person name="La Ragione R.M."/>
            <person name="Hildebrand F."/>
            <person name="Pallen M.J."/>
        </authorList>
    </citation>
    <scope>NUCLEOTIDE SEQUENCE [LARGE SCALE GENOMIC DNA]</scope>
    <source>
        <strain evidence="8 9">Sa2CUA8</strain>
    </source>
</reference>
<evidence type="ECO:0000256" key="6">
    <source>
        <dbReference type="ARBA" id="ARBA00023063"/>
    </source>
</evidence>
<keyword evidence="3" id="KW-0560">Oxidoreductase</keyword>
<dbReference type="Pfam" id="PF13806">
    <property type="entry name" value="Rieske_2"/>
    <property type="match status" value="1"/>
</dbReference>
<dbReference type="InterPro" id="IPR017941">
    <property type="entry name" value="Rieske_2Fe-2S"/>
</dbReference>
<gene>
    <name evidence="8" type="primary">nirD</name>
    <name evidence="8" type="ORF">H9640_08035</name>
</gene>
<keyword evidence="6" id="KW-0534">Nitrate assimilation</keyword>
<keyword evidence="5" id="KW-0411">Iron-sulfur</keyword>
<protein>
    <submittedName>
        <fullName evidence="8">Nitrite reductase small subunit NirD</fullName>
    </submittedName>
</protein>
<dbReference type="EMBL" id="JACSQE010000005">
    <property type="protein sequence ID" value="MBD7998498.1"/>
    <property type="molecule type" value="Genomic_DNA"/>
</dbReference>
<dbReference type="InterPro" id="IPR017881">
    <property type="entry name" value="NirD"/>
</dbReference>
<dbReference type="RefSeq" id="WP_191790189.1">
    <property type="nucleotide sequence ID" value="NZ_JACSQE010000005.1"/>
</dbReference>
<dbReference type="InterPro" id="IPR036922">
    <property type="entry name" value="Rieske_2Fe-2S_sf"/>
</dbReference>
<dbReference type="PANTHER" id="PTHR40562:SF1">
    <property type="entry name" value="NITRITE REDUCTASE (NADH) SMALL SUBUNIT"/>
    <property type="match status" value="1"/>
</dbReference>
<feature type="domain" description="Rieske" evidence="7">
    <location>
        <begin position="36"/>
        <end position="144"/>
    </location>
</feature>
<proteinExistence type="predicted"/>
<evidence type="ECO:0000256" key="2">
    <source>
        <dbReference type="ARBA" id="ARBA00022723"/>
    </source>
</evidence>
<dbReference type="PROSITE" id="PS51300">
    <property type="entry name" value="NIRD"/>
    <property type="match status" value="1"/>
</dbReference>
<dbReference type="Proteomes" id="UP000633601">
    <property type="component" value="Unassembled WGS sequence"/>
</dbReference>
<dbReference type="PROSITE" id="PS51296">
    <property type="entry name" value="RIESKE"/>
    <property type="match status" value="1"/>
</dbReference>
<evidence type="ECO:0000313" key="9">
    <source>
        <dbReference type="Proteomes" id="UP000633601"/>
    </source>
</evidence>
<keyword evidence="4" id="KW-0408">Iron</keyword>
<evidence type="ECO:0000256" key="5">
    <source>
        <dbReference type="ARBA" id="ARBA00023014"/>
    </source>
</evidence>
<dbReference type="NCBIfam" id="TIGR02378">
    <property type="entry name" value="nirD_assim_sml"/>
    <property type="match status" value="1"/>
</dbReference>
<dbReference type="CDD" id="cd03529">
    <property type="entry name" value="Rieske_NirD"/>
    <property type="match status" value="1"/>
</dbReference>
<evidence type="ECO:0000313" key="8">
    <source>
        <dbReference type="EMBL" id="MBD7998498.1"/>
    </source>
</evidence>
<evidence type="ECO:0000256" key="3">
    <source>
        <dbReference type="ARBA" id="ARBA00023002"/>
    </source>
</evidence>
<dbReference type="InterPro" id="IPR012748">
    <property type="entry name" value="Rieske-like_NirD"/>
</dbReference>
<evidence type="ECO:0000256" key="1">
    <source>
        <dbReference type="ARBA" id="ARBA00022714"/>
    </source>
</evidence>
<organism evidence="8 9">
    <name type="scientific">Oerskovia gallyi</name>
    <dbReference type="NCBI Taxonomy" id="2762226"/>
    <lineage>
        <taxon>Bacteria</taxon>
        <taxon>Bacillati</taxon>
        <taxon>Actinomycetota</taxon>
        <taxon>Actinomycetes</taxon>
        <taxon>Micrococcales</taxon>
        <taxon>Cellulomonadaceae</taxon>
        <taxon>Oerskovia</taxon>
    </lineage>
</organism>
<keyword evidence="1" id="KW-0001">2Fe-2S</keyword>
<dbReference type="SUPFAM" id="SSF50022">
    <property type="entry name" value="ISP domain"/>
    <property type="match status" value="1"/>
</dbReference>
<comment type="caution">
    <text evidence="8">The sequence shown here is derived from an EMBL/GenBank/DDBJ whole genome shotgun (WGS) entry which is preliminary data.</text>
</comment>
<evidence type="ECO:0000256" key="4">
    <source>
        <dbReference type="ARBA" id="ARBA00023004"/>
    </source>
</evidence>
<dbReference type="PANTHER" id="PTHR40562">
    <property type="match status" value="1"/>
</dbReference>
<sequence>MSAQIVGTTGTTAPTTASVGASVGAAQDAQVGPAWQPVCRVADLAVERGAAALVGGQQVALFRLTDDRVLAVQQLDPFSGANVMSRGIVGTRRGVPTVASPMYKQVFALETGECLDAVGFLPVLVAGPDLATWPVEVRDGVVHVAAPTGPTP</sequence>
<name>A0ABR8V134_9CELL</name>